<evidence type="ECO:0000256" key="6">
    <source>
        <dbReference type="ARBA" id="ARBA00022567"/>
    </source>
</evidence>
<evidence type="ECO:0000256" key="4">
    <source>
        <dbReference type="ARBA" id="ARBA00011738"/>
    </source>
</evidence>
<dbReference type="FunFam" id="3.40.50.920:FF:000003">
    <property type="entry name" value="Transketolase"/>
    <property type="match status" value="1"/>
</dbReference>
<evidence type="ECO:0000256" key="12">
    <source>
        <dbReference type="ARBA" id="ARBA00049473"/>
    </source>
</evidence>
<dbReference type="Gene3D" id="3.40.50.920">
    <property type="match status" value="1"/>
</dbReference>
<feature type="binding site" evidence="16">
    <location>
        <position position="293"/>
    </location>
    <ligand>
        <name>thiamine diphosphate</name>
        <dbReference type="ChEBI" id="CHEBI:58937"/>
    </ligand>
</feature>
<evidence type="ECO:0000256" key="8">
    <source>
        <dbReference type="ARBA" id="ARBA00022723"/>
    </source>
</evidence>
<evidence type="ECO:0000313" key="20">
    <source>
        <dbReference type="EMBL" id="MCW6508707.1"/>
    </source>
</evidence>
<dbReference type="InterPro" id="IPR005475">
    <property type="entry name" value="Transketolase-like_Pyr-bd"/>
</dbReference>
<dbReference type="RefSeq" id="WP_282585073.1">
    <property type="nucleotide sequence ID" value="NZ_JAMOIM010000006.1"/>
</dbReference>
<dbReference type="Gene3D" id="3.40.50.970">
    <property type="match status" value="2"/>
</dbReference>
<feature type="binding site" evidence="15">
    <location>
        <position position="502"/>
    </location>
    <ligand>
        <name>substrate</name>
    </ligand>
</feature>
<feature type="binding site" evidence="15">
    <location>
        <position position="494"/>
    </location>
    <ligand>
        <name>substrate</name>
    </ligand>
</feature>
<organism evidence="20 21">
    <name type="scientific">Lichenifustis flavocetrariae</name>
    <dbReference type="NCBI Taxonomy" id="2949735"/>
    <lineage>
        <taxon>Bacteria</taxon>
        <taxon>Pseudomonadati</taxon>
        <taxon>Pseudomonadota</taxon>
        <taxon>Alphaproteobacteria</taxon>
        <taxon>Hyphomicrobiales</taxon>
        <taxon>Lichenihabitantaceae</taxon>
        <taxon>Lichenifustis</taxon>
    </lineage>
</organism>
<dbReference type="PANTHER" id="PTHR43522:SF2">
    <property type="entry name" value="TRANSKETOLASE 1-RELATED"/>
    <property type="match status" value="1"/>
</dbReference>
<feature type="binding site" evidence="15">
    <location>
        <position position="416"/>
    </location>
    <ligand>
        <name>substrate</name>
    </ligand>
</feature>
<dbReference type="GO" id="GO:0046872">
    <property type="term" value="F:metal ion binding"/>
    <property type="evidence" value="ECO:0007669"/>
    <property type="project" value="UniProtKB-KW"/>
</dbReference>
<evidence type="ECO:0000256" key="18">
    <source>
        <dbReference type="PIRSR" id="PIRSR605478-5"/>
    </source>
</evidence>
<dbReference type="InterPro" id="IPR005478">
    <property type="entry name" value="Transketolase_bac-like"/>
</dbReference>
<dbReference type="PANTHER" id="PTHR43522">
    <property type="entry name" value="TRANSKETOLASE"/>
    <property type="match status" value="1"/>
</dbReference>
<reference evidence="20" key="1">
    <citation type="submission" date="2022-05" db="EMBL/GenBank/DDBJ databases">
        <authorList>
            <person name="Pankratov T."/>
        </authorList>
    </citation>
    <scope>NUCLEOTIDE SEQUENCE</scope>
    <source>
        <strain evidence="20">BP6-180914</strain>
    </source>
</reference>
<feature type="binding site" evidence="15">
    <location>
        <position position="293"/>
    </location>
    <ligand>
        <name>substrate</name>
    </ligand>
</feature>
<evidence type="ECO:0000256" key="14">
    <source>
        <dbReference type="PIRSR" id="PIRSR605478-1"/>
    </source>
</evidence>
<evidence type="ECO:0000259" key="19">
    <source>
        <dbReference type="SMART" id="SM00861"/>
    </source>
</evidence>
<dbReference type="GO" id="GO:0009052">
    <property type="term" value="P:pentose-phosphate shunt, non-oxidative branch"/>
    <property type="evidence" value="ECO:0007669"/>
    <property type="project" value="UniProtKB-ARBA"/>
</dbReference>
<dbReference type="PROSITE" id="PS00802">
    <property type="entry name" value="TRANSKETOLASE_2"/>
    <property type="match status" value="1"/>
</dbReference>
<dbReference type="GO" id="GO:0005829">
    <property type="term" value="C:cytosol"/>
    <property type="evidence" value="ECO:0007669"/>
    <property type="project" value="TreeGrafter"/>
</dbReference>
<dbReference type="InterPro" id="IPR055152">
    <property type="entry name" value="Transketolase-like_C_2"/>
</dbReference>
<dbReference type="GO" id="GO:0004802">
    <property type="term" value="F:transketolase activity"/>
    <property type="evidence" value="ECO:0007669"/>
    <property type="project" value="UniProtKB-UniRule"/>
</dbReference>
<dbReference type="GO" id="GO:0019253">
    <property type="term" value="P:reductive pentose-phosphate cycle"/>
    <property type="evidence" value="ECO:0007669"/>
    <property type="project" value="UniProtKB-KW"/>
</dbReference>
<dbReference type="CDD" id="cd02012">
    <property type="entry name" value="TPP_TK"/>
    <property type="match status" value="1"/>
</dbReference>
<keyword evidence="21" id="KW-1185">Reference proteome</keyword>
<keyword evidence="10 17" id="KW-0460">Magnesium</keyword>
<dbReference type="InterPro" id="IPR020826">
    <property type="entry name" value="Transketolase_BS"/>
</dbReference>
<feature type="site" description="Important for catalytic activity" evidence="18">
    <location>
        <position position="45"/>
    </location>
</feature>
<evidence type="ECO:0000256" key="10">
    <source>
        <dbReference type="ARBA" id="ARBA00022842"/>
    </source>
</evidence>
<dbReference type="SUPFAM" id="SSF52518">
    <property type="entry name" value="Thiamin diphosphate-binding fold (THDP-binding)"/>
    <property type="match status" value="2"/>
</dbReference>
<feature type="binding site" evidence="16">
    <location>
        <position position="188"/>
    </location>
    <ligand>
        <name>thiamine diphosphate</name>
        <dbReference type="ChEBI" id="CHEBI:58937"/>
    </ligand>
</feature>
<dbReference type="Pfam" id="PF22613">
    <property type="entry name" value="Transketolase_C_1"/>
    <property type="match status" value="1"/>
</dbReference>
<dbReference type="FunFam" id="3.40.50.970:FF:000003">
    <property type="entry name" value="Transketolase"/>
    <property type="match status" value="1"/>
</dbReference>
<dbReference type="AlphaFoldDB" id="A0AA41YWZ8"/>
<evidence type="ECO:0000256" key="13">
    <source>
        <dbReference type="NCBIfam" id="TIGR00232"/>
    </source>
</evidence>
<evidence type="ECO:0000313" key="21">
    <source>
        <dbReference type="Proteomes" id="UP001165667"/>
    </source>
</evidence>
<feature type="binding site" evidence="15">
    <location>
        <position position="45"/>
    </location>
    <ligand>
        <name>substrate</name>
    </ligand>
</feature>
<evidence type="ECO:0000256" key="17">
    <source>
        <dbReference type="PIRSR" id="PIRSR605478-4"/>
    </source>
</evidence>
<feature type="binding site" evidence="17">
    <location>
        <position position="217"/>
    </location>
    <ligand>
        <name>Mg(2+)</name>
        <dbReference type="ChEBI" id="CHEBI:18420"/>
    </ligand>
</feature>
<feature type="binding site" evidence="15">
    <location>
        <position position="506"/>
    </location>
    <ligand>
        <name>substrate</name>
    </ligand>
</feature>
<dbReference type="EMBL" id="JAMOIM010000006">
    <property type="protein sequence ID" value="MCW6508707.1"/>
    <property type="molecule type" value="Genomic_DNA"/>
</dbReference>
<comment type="subunit">
    <text evidence="4">Homodimer.</text>
</comment>
<dbReference type="Pfam" id="PF02779">
    <property type="entry name" value="Transket_pyr"/>
    <property type="match status" value="1"/>
</dbReference>
<comment type="catalytic activity">
    <reaction evidence="12">
        <text>D-sedoheptulose 7-phosphate + D-glyceraldehyde 3-phosphate = aldehydo-D-ribose 5-phosphate + D-xylulose 5-phosphate</text>
        <dbReference type="Rhea" id="RHEA:10508"/>
        <dbReference type="ChEBI" id="CHEBI:57483"/>
        <dbReference type="ChEBI" id="CHEBI:57737"/>
        <dbReference type="ChEBI" id="CHEBI:58273"/>
        <dbReference type="ChEBI" id="CHEBI:59776"/>
        <dbReference type="EC" id="2.2.1.1"/>
    </reaction>
</comment>
<dbReference type="PROSITE" id="PS00801">
    <property type="entry name" value="TRANSKETOLASE_1"/>
    <property type="match status" value="1"/>
</dbReference>
<keyword evidence="11 16" id="KW-0786">Thiamine pyrophosphate</keyword>
<evidence type="ECO:0000256" key="3">
    <source>
        <dbReference type="ARBA" id="ARBA00007131"/>
    </source>
</evidence>
<protein>
    <recommendedName>
        <fullName evidence="5 13">Transketolase</fullName>
        <ecNumber evidence="5 13">2.2.1.1</ecNumber>
    </recommendedName>
</protein>
<proteinExistence type="inferred from homology"/>
<comment type="cofactor">
    <cofactor evidence="17">
        <name>Mg(2+)</name>
        <dbReference type="ChEBI" id="CHEBI:18420"/>
    </cofactor>
    <text evidence="17">Binds 1 Mg(2+) ion per subunit. Can also utilize other divalent metal cations, such as Ca(2+), Mn(2+) and Co(2+).</text>
</comment>
<feature type="binding site" evidence="16">
    <location>
        <position position="85"/>
    </location>
    <ligand>
        <name>thiamine diphosphate</name>
        <dbReference type="ChEBI" id="CHEBI:58937"/>
    </ligand>
</feature>
<feature type="binding site" evidence="17">
    <location>
        <position position="187"/>
    </location>
    <ligand>
        <name>Mg(2+)</name>
        <dbReference type="ChEBI" id="CHEBI:18420"/>
    </ligand>
</feature>
<feature type="domain" description="Transketolase-like pyrimidine-binding" evidence="19">
    <location>
        <begin position="386"/>
        <end position="558"/>
    </location>
</feature>
<evidence type="ECO:0000256" key="9">
    <source>
        <dbReference type="ARBA" id="ARBA00022837"/>
    </source>
</evidence>
<comment type="cofactor">
    <cofactor evidence="2">
        <name>Co(2+)</name>
        <dbReference type="ChEBI" id="CHEBI:48828"/>
    </cofactor>
</comment>
<sequence>MAAVVDTGPKVVDAAAEAKAKLELLSINTIRTLSIDAVQKANSGHPGAPMGLAPVAYTVWQDFLKFDPQHPIWPNRDRFILSAGHASMLLYSVLHLAKVQAVSDDYKSLNREAVSMDDIKNFRQPDSACPGHPEYHYTTGVEATTGPLGQGISMATGMAIAEKWLATRYNKPDYNVVNYQIYAICSDGEMMEGVASEAASIAGHLKLNNMCWLYDANSITLDGPADWAFSENVATRFLAYGWNVLHVPDANNLGQLRIALAEFKRETARPTLIIVNSHIGYGSPNKQDSNKSHGSPLGEDEVKLAKRSYGWPEDAHFLVPDGVYEDFQKGVGARGADAYRAWEDMFGKYKSAYPELAAEFDAMERRELPPTYSDAIPTFPADPKGMATREGSSKVENAIAPHFPWLIGGSADLDSSTLTKQTAKEAGSFSAVNRAGRNIHFGVREHAMGAITNGLALSKIRPYCSTFLIFSDYLRPTIRLAALMELPSIFVFTHDSIGVGEDGPTHQPVEQIASLRAIPGLITIRPGDANECGEAWRVVLGLKHEPATLILSRQAMPTIDRQKFAAASGLAKGAYVLADPEGGKTPEVILIGTGSELQMCVAAWETLTQEGIAARVVSMPSWDLFEKQDQAYQDEVFPPQIAARVSVEQASVMGWDRYVGRLGAIIGMHTFGASAPLKALQTKFGFSPEKIVEAAKQQIKRNGKAAAVRDAAE</sequence>
<accession>A0AA41YWZ8</accession>
<dbReference type="CDD" id="cd07033">
    <property type="entry name" value="TPP_PYR_DXS_TK_like"/>
    <property type="match status" value="1"/>
</dbReference>
<comment type="caution">
    <text evidence="20">The sequence shown here is derived from an EMBL/GenBank/DDBJ whole genome shotgun (WGS) entry which is preliminary data.</text>
</comment>
<dbReference type="SUPFAM" id="SSF52922">
    <property type="entry name" value="TK C-terminal domain-like"/>
    <property type="match status" value="1"/>
</dbReference>
<dbReference type="Proteomes" id="UP001165667">
    <property type="component" value="Unassembled WGS sequence"/>
</dbReference>
<evidence type="ECO:0000256" key="16">
    <source>
        <dbReference type="PIRSR" id="PIRSR605478-3"/>
    </source>
</evidence>
<dbReference type="SMART" id="SM00861">
    <property type="entry name" value="Transket_pyr"/>
    <property type="match status" value="1"/>
</dbReference>
<comment type="cofactor">
    <cofactor evidence="16">
        <name>thiamine diphosphate</name>
        <dbReference type="ChEBI" id="CHEBI:58937"/>
    </cofactor>
    <text evidence="16">Binds 1 thiamine pyrophosphate per subunit. During the reaction, the substrate forms a covalent intermediate with the cofactor.</text>
</comment>
<keyword evidence="7 20" id="KW-0808">Transferase</keyword>
<evidence type="ECO:0000256" key="7">
    <source>
        <dbReference type="ARBA" id="ARBA00022679"/>
    </source>
</evidence>
<dbReference type="NCBIfam" id="TIGR00232">
    <property type="entry name" value="tktlase_bact"/>
    <property type="match status" value="1"/>
</dbReference>
<keyword evidence="9" id="KW-0106">Calcium</keyword>
<evidence type="ECO:0000256" key="5">
    <source>
        <dbReference type="ARBA" id="ARBA00013152"/>
    </source>
</evidence>
<feature type="binding site" evidence="16">
    <location>
        <position position="470"/>
    </location>
    <ligand>
        <name>thiamine diphosphate</name>
        <dbReference type="ChEBI" id="CHEBI:58937"/>
    </ligand>
</feature>
<feature type="site" description="Important for catalytic activity" evidence="18">
    <location>
        <position position="293"/>
    </location>
</feature>
<feature type="binding site" evidence="17">
    <location>
        <position position="219"/>
    </location>
    <ligand>
        <name>Mg(2+)</name>
        <dbReference type="ChEBI" id="CHEBI:18420"/>
    </ligand>
</feature>
<dbReference type="InterPro" id="IPR005474">
    <property type="entry name" value="Transketolase_N"/>
</dbReference>
<keyword evidence="6" id="KW-0113">Calvin cycle</keyword>
<evidence type="ECO:0000256" key="1">
    <source>
        <dbReference type="ARBA" id="ARBA00001913"/>
    </source>
</evidence>
<dbReference type="EC" id="2.2.1.1" evidence="5 13"/>
<evidence type="ECO:0000256" key="2">
    <source>
        <dbReference type="ARBA" id="ARBA00001941"/>
    </source>
</evidence>
<keyword evidence="8 17" id="KW-0479">Metal-binding</keyword>
<evidence type="ECO:0000256" key="11">
    <source>
        <dbReference type="ARBA" id="ARBA00023052"/>
    </source>
</evidence>
<dbReference type="Pfam" id="PF00456">
    <property type="entry name" value="Transketolase_N"/>
    <property type="match status" value="1"/>
</dbReference>
<evidence type="ECO:0000256" key="15">
    <source>
        <dbReference type="PIRSR" id="PIRSR605478-2"/>
    </source>
</evidence>
<feature type="binding site" evidence="16">
    <location>
        <begin position="146"/>
        <end position="148"/>
    </location>
    <ligand>
        <name>thiamine diphosphate</name>
        <dbReference type="ChEBI" id="CHEBI:58937"/>
    </ligand>
</feature>
<name>A0AA41YWZ8_9HYPH</name>
<comment type="cofactor">
    <cofactor evidence="1">
        <name>Ca(2+)</name>
        <dbReference type="ChEBI" id="CHEBI:29108"/>
    </cofactor>
</comment>
<comment type="similarity">
    <text evidence="3">Belongs to the transketolase family.</text>
</comment>
<dbReference type="InterPro" id="IPR009014">
    <property type="entry name" value="Transketo_C/PFOR_II"/>
</dbReference>
<feature type="active site" description="Proton donor" evidence="14">
    <location>
        <position position="445"/>
    </location>
</feature>
<dbReference type="InterPro" id="IPR029061">
    <property type="entry name" value="THDP-binding"/>
</dbReference>
<dbReference type="InterPro" id="IPR033247">
    <property type="entry name" value="Transketolase_fam"/>
</dbReference>
<feature type="binding site" evidence="15">
    <location>
        <position position="553"/>
    </location>
    <ligand>
        <name>substrate</name>
    </ligand>
</feature>
<gene>
    <name evidence="20" type="primary">tkt</name>
    <name evidence="20" type="ORF">M8523_11830</name>
</gene>
<feature type="binding site" evidence="15">
    <location>
        <position position="389"/>
    </location>
    <ligand>
        <name>substrate</name>
    </ligand>
</feature>
<feature type="binding site" evidence="16">
    <location>
        <position position="217"/>
    </location>
    <ligand>
        <name>thiamine diphosphate</name>
        <dbReference type="ChEBI" id="CHEBI:58937"/>
    </ligand>
</feature>
<dbReference type="FunFam" id="3.40.50.970:FF:000004">
    <property type="entry name" value="Transketolase"/>
    <property type="match status" value="1"/>
</dbReference>
<dbReference type="InterPro" id="IPR049557">
    <property type="entry name" value="Transketolase_CS"/>
</dbReference>